<evidence type="ECO:0000256" key="1">
    <source>
        <dbReference type="SAM" id="MobiDB-lite"/>
    </source>
</evidence>
<feature type="compositionally biased region" description="Polar residues" evidence="1">
    <location>
        <begin position="200"/>
        <end position="213"/>
    </location>
</feature>
<reference evidence="2 3" key="1">
    <citation type="submission" date="2024-06" db="EMBL/GenBank/DDBJ databases">
        <title>A chromosome-level genome assembly of beet webworm, Loxostege sticticalis.</title>
        <authorList>
            <person name="Zhang Y."/>
        </authorList>
    </citation>
    <scope>NUCLEOTIDE SEQUENCE [LARGE SCALE GENOMIC DNA]</scope>
    <source>
        <strain evidence="2">AQ028</strain>
        <tissue evidence="2">Male pupae</tissue>
    </source>
</reference>
<dbReference type="Proteomes" id="UP001549921">
    <property type="component" value="Unassembled WGS sequence"/>
</dbReference>
<dbReference type="AlphaFoldDB" id="A0ABD0TSE7"/>
<comment type="caution">
    <text evidence="2">The sequence shown here is derived from an EMBL/GenBank/DDBJ whole genome shotgun (WGS) entry which is preliminary data.</text>
</comment>
<evidence type="ECO:0000313" key="3">
    <source>
        <dbReference type="Proteomes" id="UP001549921"/>
    </source>
</evidence>
<accession>A0ABD0TSE7</accession>
<dbReference type="EMBL" id="JBEDNZ010000001">
    <property type="protein sequence ID" value="KAL0852126.1"/>
    <property type="molecule type" value="Genomic_DNA"/>
</dbReference>
<gene>
    <name evidence="2" type="ORF">ABMA28_000363</name>
</gene>
<evidence type="ECO:0000313" key="2">
    <source>
        <dbReference type="EMBL" id="KAL0852126.1"/>
    </source>
</evidence>
<sequence length="441" mass="50189">MASNLVKCTGCNLVICEILAFVKNKMDVMDEDSLRRICETAFTSEEITRKKTRRDIDDIISLLKQTDPDVVPTFVARDLQKLPPITFDHIDVTRLLKDILILKESVNGIREQYVPTKTFAVIAREVEELKFVLKTDNYVNVNTRRGNYAQNRCEYDSGPIGLDYMSQFSPNNKINNQPLENTEHKLDMSVHSYYEQQNVTHSINGRSNSNATSIPRMLSPNEAGGTDELSSGVHANPPMSHNSTARAKAPISQAATDTAHSESRMCAMDALSKTQMLHTDTTSMQSESRMCTVDLQTSISDVTETAEQLKSESKLRENWKLIERRKRRNKFLGRVGIADTGPNGNFKAADINLPVFIYNVAKTTLEEDIIEHVYNKTQLRVSVQKMKIKVDRGYDSYKVLVPKRKLDTFLSEHFWPEGVLFRRFVNFSKVKNCENTKQKYG</sequence>
<name>A0ABD0TSE7_LOXSC</name>
<protein>
    <recommendedName>
        <fullName evidence="4">Mutant cadherin</fullName>
    </recommendedName>
</protein>
<evidence type="ECO:0008006" key="4">
    <source>
        <dbReference type="Google" id="ProtNLM"/>
    </source>
</evidence>
<organism evidence="2 3">
    <name type="scientific">Loxostege sticticalis</name>
    <name type="common">Beet webworm moth</name>
    <dbReference type="NCBI Taxonomy" id="481309"/>
    <lineage>
        <taxon>Eukaryota</taxon>
        <taxon>Metazoa</taxon>
        <taxon>Ecdysozoa</taxon>
        <taxon>Arthropoda</taxon>
        <taxon>Hexapoda</taxon>
        <taxon>Insecta</taxon>
        <taxon>Pterygota</taxon>
        <taxon>Neoptera</taxon>
        <taxon>Endopterygota</taxon>
        <taxon>Lepidoptera</taxon>
        <taxon>Glossata</taxon>
        <taxon>Ditrysia</taxon>
        <taxon>Pyraloidea</taxon>
        <taxon>Crambidae</taxon>
        <taxon>Pyraustinae</taxon>
        <taxon>Loxostege</taxon>
    </lineage>
</organism>
<feature type="region of interest" description="Disordered" evidence="1">
    <location>
        <begin position="200"/>
        <end position="261"/>
    </location>
</feature>
<proteinExistence type="predicted"/>